<dbReference type="InterPro" id="IPR019734">
    <property type="entry name" value="TPR_rpt"/>
</dbReference>
<accession>A0A9N9BLC2</accession>
<dbReference type="OrthoDB" id="1914839at2759"/>
<evidence type="ECO:0000256" key="1">
    <source>
        <dbReference type="PROSITE-ProRule" id="PRU00339"/>
    </source>
</evidence>
<dbReference type="Pfam" id="PF13181">
    <property type="entry name" value="TPR_8"/>
    <property type="match status" value="1"/>
</dbReference>
<dbReference type="CDD" id="cd24142">
    <property type="entry name" value="ACL4-like"/>
    <property type="match status" value="1"/>
</dbReference>
<dbReference type="GO" id="GO:0048264">
    <property type="term" value="P:determination of ventral identity"/>
    <property type="evidence" value="ECO:0007669"/>
    <property type="project" value="TreeGrafter"/>
</dbReference>
<comment type="caution">
    <text evidence="3">The sequence shown here is derived from an EMBL/GenBank/DDBJ whole genome shotgun (WGS) entry which is preliminary data.</text>
</comment>
<dbReference type="PANTHER" id="PTHR28654:SF1">
    <property type="entry name" value="AXIN INTERACTOR, DORSALIZATION-ASSOCIATED PROTEIN"/>
    <property type="match status" value="1"/>
</dbReference>
<proteinExistence type="predicted"/>
<feature type="repeat" description="TPR" evidence="1">
    <location>
        <begin position="58"/>
        <end position="91"/>
    </location>
</feature>
<feature type="region of interest" description="Disordered" evidence="2">
    <location>
        <begin position="342"/>
        <end position="374"/>
    </location>
</feature>
<dbReference type="Proteomes" id="UP000789342">
    <property type="component" value="Unassembled WGS sequence"/>
</dbReference>
<dbReference type="AlphaFoldDB" id="A0A9N9BLC2"/>
<dbReference type="InterPro" id="IPR011990">
    <property type="entry name" value="TPR-like_helical_dom_sf"/>
</dbReference>
<keyword evidence="1" id="KW-0802">TPR repeat</keyword>
<dbReference type="PROSITE" id="PS50005">
    <property type="entry name" value="TPR"/>
    <property type="match status" value="1"/>
</dbReference>
<dbReference type="SUPFAM" id="SSF48452">
    <property type="entry name" value="TPR-like"/>
    <property type="match status" value="1"/>
</dbReference>
<name>A0A9N9BLC2_9GLOM</name>
<evidence type="ECO:0000313" key="4">
    <source>
        <dbReference type="Proteomes" id="UP000789342"/>
    </source>
</evidence>
<protein>
    <submittedName>
        <fullName evidence="3">5842_t:CDS:1</fullName>
    </submittedName>
</protein>
<keyword evidence="4" id="KW-1185">Reference proteome</keyword>
<evidence type="ECO:0000256" key="2">
    <source>
        <dbReference type="SAM" id="MobiDB-lite"/>
    </source>
</evidence>
<dbReference type="SMART" id="SM00028">
    <property type="entry name" value="TPR"/>
    <property type="match status" value="4"/>
</dbReference>
<feature type="region of interest" description="Disordered" evidence="2">
    <location>
        <begin position="127"/>
        <end position="150"/>
    </location>
</feature>
<dbReference type="EMBL" id="CAJVPV010004182">
    <property type="protein sequence ID" value="CAG8568267.1"/>
    <property type="molecule type" value="Genomic_DNA"/>
</dbReference>
<dbReference type="Gene3D" id="1.25.40.10">
    <property type="entry name" value="Tetratricopeptide repeat domain"/>
    <property type="match status" value="2"/>
</dbReference>
<dbReference type="GO" id="GO:0016020">
    <property type="term" value="C:membrane"/>
    <property type="evidence" value="ECO:0007669"/>
    <property type="project" value="TreeGrafter"/>
</dbReference>
<evidence type="ECO:0000313" key="3">
    <source>
        <dbReference type="EMBL" id="CAG8568267.1"/>
    </source>
</evidence>
<feature type="compositionally biased region" description="Low complexity" evidence="2">
    <location>
        <begin position="137"/>
        <end position="150"/>
    </location>
</feature>
<dbReference type="GO" id="GO:0035091">
    <property type="term" value="F:phosphatidylinositol binding"/>
    <property type="evidence" value="ECO:0007669"/>
    <property type="project" value="TreeGrafter"/>
</dbReference>
<organism evidence="3 4">
    <name type="scientific">Acaulospora morrowiae</name>
    <dbReference type="NCBI Taxonomy" id="94023"/>
    <lineage>
        <taxon>Eukaryota</taxon>
        <taxon>Fungi</taxon>
        <taxon>Fungi incertae sedis</taxon>
        <taxon>Mucoromycota</taxon>
        <taxon>Glomeromycotina</taxon>
        <taxon>Glomeromycetes</taxon>
        <taxon>Diversisporales</taxon>
        <taxon>Acaulosporaceae</taxon>
        <taxon>Acaulospora</taxon>
    </lineage>
</organism>
<sequence length="374" mass="41935">MASTNTINNGIADNSSNPVASYTVSDLLAKISSLVDTCDYELALQFARRALSMDDKNVGVLEILGTVEIEMEMLDEAKEHFAKAISINPNQGYSKYMYMGQLSAGLEAINYFQNGVNLMITEYKSNPNRNGGENHENNTTAAASSSTSQQESLNRKISTALCSMIEIYLTDCCFEPDAESKCEEYLKQALEIDPSNPEVHQLLASVRLSQQKNEEAKVALEKSLDLWIHLEPDDPSIPSYETRISLVKLLLEIAQYTQALSVLELLQKEDDQVVDLWYLYGWCYYCMGQDSSQNEEDQMAHWEDARDCLVTCEKLYHQVSSDNEGILEHAQELLQTINAFVKPSRTSGDEDEDDGTDGWDDLSADGDDDVQMEM</sequence>
<reference evidence="3" key="1">
    <citation type="submission" date="2021-06" db="EMBL/GenBank/DDBJ databases">
        <authorList>
            <person name="Kallberg Y."/>
            <person name="Tangrot J."/>
            <person name="Rosling A."/>
        </authorList>
    </citation>
    <scope>NUCLEOTIDE SEQUENCE</scope>
    <source>
        <strain evidence="3">CL551</strain>
    </source>
</reference>
<dbReference type="PANTHER" id="PTHR28654">
    <property type="entry name" value="AXIN INTERACTOR, DORSALIZATION-ASSOCIATED PROTEIN"/>
    <property type="match status" value="1"/>
</dbReference>
<feature type="compositionally biased region" description="Acidic residues" evidence="2">
    <location>
        <begin position="349"/>
        <end position="374"/>
    </location>
</feature>
<gene>
    <name evidence="3" type="ORF">AMORRO_LOCUS6345</name>
</gene>